<name>A0ABZ2RHY0_ECTME</name>
<gene>
    <name evidence="1" type="ORF">WG219_16180</name>
</gene>
<keyword evidence="1" id="KW-0548">Nucleotidyltransferase</keyword>
<protein>
    <submittedName>
        <fullName evidence="1">DNA polymerase III subunit chi</fullName>
        <ecNumber evidence="1">2.7.7.7</ecNumber>
    </submittedName>
</protein>
<dbReference type="Proteomes" id="UP001476583">
    <property type="component" value="Chromosome"/>
</dbReference>
<dbReference type="InterPro" id="IPR036768">
    <property type="entry name" value="PolIII_chi_sf"/>
</dbReference>
<dbReference type="EC" id="2.7.7.7" evidence="1"/>
<dbReference type="Gene3D" id="3.40.50.10110">
    <property type="entry name" value="DNA polymerase III subunit chi"/>
    <property type="match status" value="1"/>
</dbReference>
<sequence length="140" mass="16104">MPRIEFYVLASDTLAERQRVACNLAMKAWRAGFNVFLRASGEDECNVLDELLWHFRKDCFLPHSQYEDNNSAPVVIGLDQAPSHPSGVLINLASNLSPQVDHFSRVIEIVNQQPELLTACRENFRTYRQRGYDPKRVELQ</sequence>
<accession>A0ABZ2RHY0</accession>
<reference evidence="1 2" key="1">
    <citation type="submission" date="2024-03" db="EMBL/GenBank/DDBJ databases">
        <title>Complete genome of BD2.</title>
        <authorList>
            <person name="Cao G."/>
        </authorList>
    </citation>
    <scope>NUCLEOTIDE SEQUENCE [LARGE SCALE GENOMIC DNA]</scope>
    <source>
        <strain evidence="1 2">BD2</strain>
    </source>
</reference>
<dbReference type="InterPro" id="IPR007459">
    <property type="entry name" value="DNA_pol3_chi"/>
</dbReference>
<proteinExistence type="predicted"/>
<dbReference type="PANTHER" id="PTHR38767">
    <property type="entry name" value="DNA POLYMERASE III SUBUNIT CHI"/>
    <property type="match status" value="1"/>
</dbReference>
<organism evidence="1 2">
    <name type="scientific">Ectopseudomonas mendocina</name>
    <name type="common">Pseudomonas mendocina</name>
    <dbReference type="NCBI Taxonomy" id="300"/>
    <lineage>
        <taxon>Bacteria</taxon>
        <taxon>Pseudomonadati</taxon>
        <taxon>Pseudomonadota</taxon>
        <taxon>Gammaproteobacteria</taxon>
        <taxon>Pseudomonadales</taxon>
        <taxon>Pseudomonadaceae</taxon>
        <taxon>Ectopseudomonas</taxon>
    </lineage>
</organism>
<keyword evidence="2" id="KW-1185">Reference proteome</keyword>
<dbReference type="Pfam" id="PF04364">
    <property type="entry name" value="DNA_pol3_chi"/>
    <property type="match status" value="1"/>
</dbReference>
<dbReference type="PANTHER" id="PTHR38767:SF1">
    <property type="entry name" value="DNA POLYMERASE III SUBUNIT CHI"/>
    <property type="match status" value="1"/>
</dbReference>
<dbReference type="GO" id="GO:0003887">
    <property type="term" value="F:DNA-directed DNA polymerase activity"/>
    <property type="evidence" value="ECO:0007669"/>
    <property type="project" value="UniProtKB-EC"/>
</dbReference>
<evidence type="ECO:0000313" key="1">
    <source>
        <dbReference type="EMBL" id="WXL24834.1"/>
    </source>
</evidence>
<keyword evidence="1" id="KW-0808">Transferase</keyword>
<dbReference type="SUPFAM" id="SSF102400">
    <property type="entry name" value="DNA polymerase III chi subunit"/>
    <property type="match status" value="1"/>
</dbReference>
<evidence type="ECO:0000313" key="2">
    <source>
        <dbReference type="Proteomes" id="UP001476583"/>
    </source>
</evidence>
<dbReference type="EMBL" id="CP148074">
    <property type="protein sequence ID" value="WXL24834.1"/>
    <property type="molecule type" value="Genomic_DNA"/>
</dbReference>